<organism evidence="11 12">
    <name type="scientific">Phenylobacterium terrae</name>
    <dbReference type="NCBI Taxonomy" id="2665495"/>
    <lineage>
        <taxon>Bacteria</taxon>
        <taxon>Pseudomonadati</taxon>
        <taxon>Pseudomonadota</taxon>
        <taxon>Alphaproteobacteria</taxon>
        <taxon>Caulobacterales</taxon>
        <taxon>Caulobacteraceae</taxon>
        <taxon>Phenylobacterium</taxon>
    </lineage>
</organism>
<evidence type="ECO:0000313" key="11">
    <source>
        <dbReference type="EMBL" id="MFD1784541.1"/>
    </source>
</evidence>
<evidence type="ECO:0000256" key="4">
    <source>
        <dbReference type="ARBA" id="ARBA00022692"/>
    </source>
</evidence>
<feature type="region of interest" description="Disordered" evidence="10">
    <location>
        <begin position="1"/>
        <end position="29"/>
    </location>
</feature>
<comment type="similarity">
    <text evidence="9">Belongs to the SecE/SEC61-gamma family.</text>
</comment>
<comment type="subcellular location">
    <subcellularLocation>
        <location evidence="9">Cell membrane</location>
        <topology evidence="9">Single-pass membrane protein</topology>
    </subcellularLocation>
    <subcellularLocation>
        <location evidence="1">Membrane</location>
    </subcellularLocation>
</comment>
<proteinExistence type="inferred from homology"/>
<accession>A0ABW4N3L8</accession>
<dbReference type="InterPro" id="IPR005807">
    <property type="entry name" value="SecE_bac"/>
</dbReference>
<evidence type="ECO:0000256" key="6">
    <source>
        <dbReference type="ARBA" id="ARBA00022989"/>
    </source>
</evidence>
<dbReference type="Pfam" id="PF00584">
    <property type="entry name" value="SecE"/>
    <property type="match status" value="1"/>
</dbReference>
<evidence type="ECO:0000313" key="12">
    <source>
        <dbReference type="Proteomes" id="UP001597237"/>
    </source>
</evidence>
<dbReference type="Proteomes" id="UP001597237">
    <property type="component" value="Unassembled WGS sequence"/>
</dbReference>
<feature type="transmembrane region" description="Helical" evidence="9">
    <location>
        <begin position="52"/>
        <end position="76"/>
    </location>
</feature>
<evidence type="ECO:0000256" key="9">
    <source>
        <dbReference type="HAMAP-Rule" id="MF_00422"/>
    </source>
</evidence>
<comment type="subunit">
    <text evidence="9">Component of the Sec protein translocase complex. Heterotrimer consisting of SecY, SecE and SecG subunits. The heterotrimers can form oligomers, although 1 heterotrimer is thought to be able to translocate proteins. Interacts with the ribosome. Interacts with SecDF, and other proteins may be involved. Interacts with SecA.</text>
</comment>
<dbReference type="PANTHER" id="PTHR33910:SF1">
    <property type="entry name" value="PROTEIN TRANSLOCASE SUBUNIT SECE"/>
    <property type="match status" value="1"/>
</dbReference>
<keyword evidence="8 9" id="KW-0472">Membrane</keyword>
<keyword evidence="7 9" id="KW-0811">Translocation</keyword>
<comment type="caution">
    <text evidence="11">The sequence shown here is derived from an EMBL/GenBank/DDBJ whole genome shotgun (WGS) entry which is preliminary data.</text>
</comment>
<keyword evidence="3 9" id="KW-1003">Cell membrane</keyword>
<evidence type="ECO:0000256" key="2">
    <source>
        <dbReference type="ARBA" id="ARBA00022448"/>
    </source>
</evidence>
<feature type="compositionally biased region" description="Low complexity" evidence="10">
    <location>
        <begin position="7"/>
        <end position="22"/>
    </location>
</feature>
<dbReference type="InterPro" id="IPR001901">
    <property type="entry name" value="Translocase_SecE/Sec61-g"/>
</dbReference>
<dbReference type="EMBL" id="JBHUEY010000004">
    <property type="protein sequence ID" value="MFD1784541.1"/>
    <property type="molecule type" value="Genomic_DNA"/>
</dbReference>
<comment type="function">
    <text evidence="9">Essential subunit of the Sec protein translocation channel SecYEG. Clamps together the 2 halves of SecY. May contact the channel plug during translocation.</text>
</comment>
<dbReference type="Gene3D" id="1.20.5.1030">
    <property type="entry name" value="Preprotein translocase secy subunit"/>
    <property type="match status" value="1"/>
</dbReference>
<evidence type="ECO:0000256" key="7">
    <source>
        <dbReference type="ARBA" id="ARBA00023010"/>
    </source>
</evidence>
<dbReference type="RefSeq" id="WP_377284130.1">
    <property type="nucleotide sequence ID" value="NZ_JBHRSI010000012.1"/>
</dbReference>
<dbReference type="NCBIfam" id="TIGR00964">
    <property type="entry name" value="secE_bact"/>
    <property type="match status" value="1"/>
</dbReference>
<evidence type="ECO:0000256" key="10">
    <source>
        <dbReference type="SAM" id="MobiDB-lite"/>
    </source>
</evidence>
<keyword evidence="2 9" id="KW-0813">Transport</keyword>
<keyword evidence="4 9" id="KW-0812">Transmembrane</keyword>
<name>A0ABW4N3L8_9CAUL</name>
<evidence type="ECO:0000256" key="5">
    <source>
        <dbReference type="ARBA" id="ARBA00022927"/>
    </source>
</evidence>
<dbReference type="PANTHER" id="PTHR33910">
    <property type="entry name" value="PROTEIN TRANSLOCASE SUBUNIT SECE"/>
    <property type="match status" value="1"/>
</dbReference>
<sequence length="90" mass="9761">MRERAAKTAAAMAAGSSSVQAPPKKKTPPAQFFREVRAEGRKITWTSRKETWITSVMVGIMVALAAVFFLVVDFGIGRAMQFILSLTNAG</sequence>
<gene>
    <name evidence="9 11" type="primary">secE</name>
    <name evidence="11" type="ORF">ACFSC0_14145</name>
</gene>
<keyword evidence="5 9" id="KW-0653">Protein transport</keyword>
<keyword evidence="12" id="KW-1185">Reference proteome</keyword>
<reference evidence="12" key="1">
    <citation type="journal article" date="2019" name="Int. J. Syst. Evol. Microbiol.">
        <title>The Global Catalogue of Microorganisms (GCM) 10K type strain sequencing project: providing services to taxonomists for standard genome sequencing and annotation.</title>
        <authorList>
            <consortium name="The Broad Institute Genomics Platform"/>
            <consortium name="The Broad Institute Genome Sequencing Center for Infectious Disease"/>
            <person name="Wu L."/>
            <person name="Ma J."/>
        </authorList>
    </citation>
    <scope>NUCLEOTIDE SEQUENCE [LARGE SCALE GENOMIC DNA]</scope>
    <source>
        <strain evidence="12">DFY28</strain>
    </source>
</reference>
<evidence type="ECO:0000256" key="1">
    <source>
        <dbReference type="ARBA" id="ARBA00004370"/>
    </source>
</evidence>
<dbReference type="HAMAP" id="MF_00422">
    <property type="entry name" value="SecE"/>
    <property type="match status" value="1"/>
</dbReference>
<evidence type="ECO:0000256" key="8">
    <source>
        <dbReference type="ARBA" id="ARBA00023136"/>
    </source>
</evidence>
<dbReference type="InterPro" id="IPR038379">
    <property type="entry name" value="SecE_sf"/>
</dbReference>
<protein>
    <recommendedName>
        <fullName evidence="9">Protein translocase subunit SecE</fullName>
    </recommendedName>
</protein>
<evidence type="ECO:0000256" key="3">
    <source>
        <dbReference type="ARBA" id="ARBA00022475"/>
    </source>
</evidence>
<keyword evidence="6 9" id="KW-1133">Transmembrane helix</keyword>